<comment type="caution">
    <text evidence="1">The sequence shown here is derived from an EMBL/GenBank/DDBJ whole genome shotgun (WGS) entry which is preliminary data.</text>
</comment>
<gene>
    <name evidence="1" type="ORF">ACFOYY_08120</name>
</gene>
<reference evidence="2" key="1">
    <citation type="journal article" date="2019" name="Int. J. Syst. Evol. Microbiol.">
        <title>The Global Catalogue of Microorganisms (GCM) 10K type strain sequencing project: providing services to taxonomists for standard genome sequencing and annotation.</title>
        <authorList>
            <consortium name="The Broad Institute Genomics Platform"/>
            <consortium name="The Broad Institute Genome Sequencing Center for Infectious Disease"/>
            <person name="Wu L."/>
            <person name="Ma J."/>
        </authorList>
    </citation>
    <scope>NUCLEOTIDE SEQUENCE [LARGE SCALE GENOMIC DNA]</scope>
    <source>
        <strain evidence="2">TBRC 7912</strain>
    </source>
</reference>
<dbReference type="Proteomes" id="UP001595698">
    <property type="component" value="Unassembled WGS sequence"/>
</dbReference>
<name>A0ABV8EWU0_9ACTN</name>
<proteinExistence type="predicted"/>
<accession>A0ABV8EWU0</accession>
<dbReference type="RefSeq" id="WP_386189012.1">
    <property type="nucleotide sequence ID" value="NZ_JBHSBC010000008.1"/>
</dbReference>
<dbReference type="EMBL" id="JBHSBC010000008">
    <property type="protein sequence ID" value="MFC3980081.1"/>
    <property type="molecule type" value="Genomic_DNA"/>
</dbReference>
<sequence>MGVRVVSPDAAFELTIYDAARLGQEIAEELQSDGFFAAANLVVVPRVTRTNIIQAVERLSRIDFQGLIPQEKTQAGSTRSSS</sequence>
<evidence type="ECO:0000313" key="1">
    <source>
        <dbReference type="EMBL" id="MFC3980081.1"/>
    </source>
</evidence>
<evidence type="ECO:0000313" key="2">
    <source>
        <dbReference type="Proteomes" id="UP001595698"/>
    </source>
</evidence>
<protein>
    <submittedName>
        <fullName evidence="1">Uncharacterized protein</fullName>
    </submittedName>
</protein>
<keyword evidence="2" id="KW-1185">Reference proteome</keyword>
<organism evidence="1 2">
    <name type="scientific">Streptosporangium jomthongense</name>
    <dbReference type="NCBI Taxonomy" id="1193683"/>
    <lineage>
        <taxon>Bacteria</taxon>
        <taxon>Bacillati</taxon>
        <taxon>Actinomycetota</taxon>
        <taxon>Actinomycetes</taxon>
        <taxon>Streptosporangiales</taxon>
        <taxon>Streptosporangiaceae</taxon>
        <taxon>Streptosporangium</taxon>
    </lineage>
</organism>